<reference evidence="3" key="1">
    <citation type="journal article" date="2015" name="Nature">
        <title>Complex archaea that bridge the gap between prokaryotes and eukaryotes.</title>
        <authorList>
            <person name="Spang A."/>
            <person name="Saw J.H."/>
            <person name="Jorgensen S.L."/>
            <person name="Zaremba-Niedzwiedzka K."/>
            <person name="Martijn J."/>
            <person name="Lind A.E."/>
            <person name="van Eijk R."/>
            <person name="Schleper C."/>
            <person name="Guy L."/>
            <person name="Ettema T.J."/>
        </authorList>
    </citation>
    <scope>NUCLEOTIDE SEQUENCE</scope>
</reference>
<dbReference type="Pfam" id="PF04909">
    <property type="entry name" value="Amidohydro_2"/>
    <property type="match status" value="1"/>
</dbReference>
<gene>
    <name evidence="3" type="ORF">LCGC14_1726240</name>
</gene>
<dbReference type="GO" id="GO:0005737">
    <property type="term" value="C:cytoplasm"/>
    <property type="evidence" value="ECO:0007669"/>
    <property type="project" value="TreeGrafter"/>
</dbReference>
<name>A0A0F9HYM2_9ZZZZ</name>
<protein>
    <recommendedName>
        <fullName evidence="2">Amidohydrolase-related domain-containing protein</fullName>
    </recommendedName>
</protein>
<evidence type="ECO:0000259" key="2">
    <source>
        <dbReference type="Pfam" id="PF04909"/>
    </source>
</evidence>
<sequence length="320" mass="37581">MRKINAHVHILGPKKWAVALMDRHGIEKVVNISFSYLSSWARLKRYEDLLTEDMDRFPGRFLLCSSFNCTHLDKGDYGERVIRKLSKDWPDGTTPVVKVWKDIGMMLKDKDGTYVLPDDKRFSPVYAWLSKRRAIVFAHFADPIQGWLPLDPKNVYYEYFKNHPRVHVYDRPGVPSHAEIIAARDRLMERWPRIRWVACHLASLEHDLDALAKFLDDHPHVQIDTAARHRDLMRFPKARVRKFFVRYQDRILFGTDGSLMLREPKKNVAKWKVRRSWAAHALARAVQYYEHDLGLSEKVKRKFFYDNAAKLLLGDGEEGP</sequence>
<dbReference type="GO" id="GO:0019748">
    <property type="term" value="P:secondary metabolic process"/>
    <property type="evidence" value="ECO:0007669"/>
    <property type="project" value="TreeGrafter"/>
</dbReference>
<dbReference type="SUPFAM" id="SSF51556">
    <property type="entry name" value="Metallo-dependent hydrolases"/>
    <property type="match status" value="1"/>
</dbReference>
<dbReference type="InterPro" id="IPR032466">
    <property type="entry name" value="Metal_Hydrolase"/>
</dbReference>
<proteinExistence type="predicted"/>
<accession>A0A0F9HYM2</accession>
<dbReference type="PANTHER" id="PTHR21240">
    <property type="entry name" value="2-AMINO-3-CARBOXYLMUCONATE-6-SEMIALDEHYDE DECARBOXYLASE"/>
    <property type="match status" value="1"/>
</dbReference>
<evidence type="ECO:0000256" key="1">
    <source>
        <dbReference type="ARBA" id="ARBA00023239"/>
    </source>
</evidence>
<dbReference type="AlphaFoldDB" id="A0A0F9HYM2"/>
<feature type="domain" description="Amidohydrolase-related" evidence="2">
    <location>
        <begin position="112"/>
        <end position="312"/>
    </location>
</feature>
<dbReference type="InterPro" id="IPR032465">
    <property type="entry name" value="ACMSD"/>
</dbReference>
<evidence type="ECO:0000313" key="3">
    <source>
        <dbReference type="EMBL" id="KKM08202.1"/>
    </source>
</evidence>
<dbReference type="InterPro" id="IPR006680">
    <property type="entry name" value="Amidohydro-rel"/>
</dbReference>
<dbReference type="EMBL" id="LAZR01015602">
    <property type="protein sequence ID" value="KKM08202.1"/>
    <property type="molecule type" value="Genomic_DNA"/>
</dbReference>
<dbReference type="GO" id="GO:0016787">
    <property type="term" value="F:hydrolase activity"/>
    <property type="evidence" value="ECO:0007669"/>
    <property type="project" value="InterPro"/>
</dbReference>
<dbReference type="PANTHER" id="PTHR21240:SF28">
    <property type="entry name" value="ISO-OROTATE DECARBOXYLASE (EUROFUNG)"/>
    <property type="match status" value="1"/>
</dbReference>
<dbReference type="Gene3D" id="3.20.20.140">
    <property type="entry name" value="Metal-dependent hydrolases"/>
    <property type="match status" value="1"/>
</dbReference>
<dbReference type="GO" id="GO:0016831">
    <property type="term" value="F:carboxy-lyase activity"/>
    <property type="evidence" value="ECO:0007669"/>
    <property type="project" value="InterPro"/>
</dbReference>
<keyword evidence="1" id="KW-0456">Lyase</keyword>
<comment type="caution">
    <text evidence="3">The sequence shown here is derived from an EMBL/GenBank/DDBJ whole genome shotgun (WGS) entry which is preliminary data.</text>
</comment>
<organism evidence="3">
    <name type="scientific">marine sediment metagenome</name>
    <dbReference type="NCBI Taxonomy" id="412755"/>
    <lineage>
        <taxon>unclassified sequences</taxon>
        <taxon>metagenomes</taxon>
        <taxon>ecological metagenomes</taxon>
    </lineage>
</organism>